<dbReference type="Proteomes" id="UP001320831">
    <property type="component" value="Unassembled WGS sequence"/>
</dbReference>
<gene>
    <name evidence="3" type="ORF">N5A92_05530</name>
</gene>
<sequence length="183" mass="19482">MKKLLFVLSAALLPISASIASNGEQPYAGLETRQIKALSPERIDGLLKGQGLSYALSAELNGLPGPRHVLDMAEKIALDAEQKAEIEAIFARMNAAARDLGQELVEAEAELEAAFASGNASAEDVAELTARIGDIEGRLRAVHLTAHLETDPLLSRHQKRLYAVERGYAGDAAHDGGHGGHDR</sequence>
<evidence type="ECO:0000313" key="3">
    <source>
        <dbReference type="EMBL" id="MCT7374493.1"/>
    </source>
</evidence>
<feature type="signal peptide" evidence="2">
    <location>
        <begin position="1"/>
        <end position="19"/>
    </location>
</feature>
<comment type="caution">
    <text evidence="3">The sequence shown here is derived from an EMBL/GenBank/DDBJ whole genome shotgun (WGS) entry which is preliminary data.</text>
</comment>
<evidence type="ECO:0000256" key="1">
    <source>
        <dbReference type="SAM" id="Coils"/>
    </source>
</evidence>
<name>A0ABT2LM85_9HYPH</name>
<dbReference type="Gene3D" id="1.20.120.1490">
    <property type="match status" value="1"/>
</dbReference>
<keyword evidence="2" id="KW-0732">Signal</keyword>
<organism evidence="3 4">
    <name type="scientific">Chelativorans salis</name>
    <dbReference type="NCBI Taxonomy" id="2978478"/>
    <lineage>
        <taxon>Bacteria</taxon>
        <taxon>Pseudomonadati</taxon>
        <taxon>Pseudomonadota</taxon>
        <taxon>Alphaproteobacteria</taxon>
        <taxon>Hyphomicrobiales</taxon>
        <taxon>Phyllobacteriaceae</taxon>
        <taxon>Chelativorans</taxon>
    </lineage>
</organism>
<evidence type="ECO:0000256" key="2">
    <source>
        <dbReference type="SAM" id="SignalP"/>
    </source>
</evidence>
<dbReference type="RefSeq" id="WP_260900894.1">
    <property type="nucleotide sequence ID" value="NZ_JAOCZP010000001.1"/>
</dbReference>
<evidence type="ECO:0000313" key="4">
    <source>
        <dbReference type="Proteomes" id="UP001320831"/>
    </source>
</evidence>
<feature type="chain" id="PRO_5047372027" description="Periplasmic heavy metal sensor" evidence="2">
    <location>
        <begin position="20"/>
        <end position="183"/>
    </location>
</feature>
<keyword evidence="1" id="KW-0175">Coiled coil</keyword>
<dbReference type="EMBL" id="JAOCZP010000001">
    <property type="protein sequence ID" value="MCT7374493.1"/>
    <property type="molecule type" value="Genomic_DNA"/>
</dbReference>
<protein>
    <recommendedName>
        <fullName evidence="5">Periplasmic heavy metal sensor</fullName>
    </recommendedName>
</protein>
<proteinExistence type="predicted"/>
<keyword evidence="4" id="KW-1185">Reference proteome</keyword>
<evidence type="ECO:0008006" key="5">
    <source>
        <dbReference type="Google" id="ProtNLM"/>
    </source>
</evidence>
<feature type="coiled-coil region" evidence="1">
    <location>
        <begin position="90"/>
        <end position="117"/>
    </location>
</feature>
<accession>A0ABT2LM85</accession>
<reference evidence="3 4" key="1">
    <citation type="submission" date="2022-09" db="EMBL/GenBank/DDBJ databases">
        <title>Chelativorans salina sp. nov., a novel slightly halophilic bacterium isolated from a saline lake sediment enrichment.</title>
        <authorList>
            <person name="Gao L."/>
            <person name="Fang B.-Z."/>
            <person name="Li W.-J."/>
        </authorList>
    </citation>
    <scope>NUCLEOTIDE SEQUENCE [LARGE SCALE GENOMIC DNA]</scope>
    <source>
        <strain evidence="3 4">EGI FJ00035</strain>
    </source>
</reference>